<dbReference type="OrthoDB" id="10512163at2759"/>
<reference evidence="2" key="1">
    <citation type="submission" date="2022-06" db="EMBL/GenBank/DDBJ databases">
        <title>Genome Sequence of Candolleomyces eurysporus.</title>
        <authorList>
            <person name="Buettner E."/>
        </authorList>
    </citation>
    <scope>NUCLEOTIDE SEQUENCE</scope>
    <source>
        <strain evidence="2">VTCC 930004</strain>
    </source>
</reference>
<feature type="compositionally biased region" description="Basic and acidic residues" evidence="1">
    <location>
        <begin position="22"/>
        <end position="35"/>
    </location>
</feature>
<dbReference type="Proteomes" id="UP001140091">
    <property type="component" value="Unassembled WGS sequence"/>
</dbReference>
<organism evidence="2 3">
    <name type="scientific">Candolleomyces eurysporus</name>
    <dbReference type="NCBI Taxonomy" id="2828524"/>
    <lineage>
        <taxon>Eukaryota</taxon>
        <taxon>Fungi</taxon>
        <taxon>Dikarya</taxon>
        <taxon>Basidiomycota</taxon>
        <taxon>Agaricomycotina</taxon>
        <taxon>Agaricomycetes</taxon>
        <taxon>Agaricomycetidae</taxon>
        <taxon>Agaricales</taxon>
        <taxon>Agaricineae</taxon>
        <taxon>Psathyrellaceae</taxon>
        <taxon>Candolleomyces</taxon>
    </lineage>
</organism>
<evidence type="ECO:0000256" key="1">
    <source>
        <dbReference type="SAM" id="MobiDB-lite"/>
    </source>
</evidence>
<name>A0A9W8J6M9_9AGAR</name>
<comment type="caution">
    <text evidence="2">The sequence shown here is derived from an EMBL/GenBank/DDBJ whole genome shotgun (WGS) entry which is preliminary data.</text>
</comment>
<protein>
    <submittedName>
        <fullName evidence="2">Uncharacterized protein</fullName>
    </submittedName>
</protein>
<accession>A0A9W8J6M9</accession>
<proteinExistence type="predicted"/>
<evidence type="ECO:0000313" key="2">
    <source>
        <dbReference type="EMBL" id="KAJ2927284.1"/>
    </source>
</evidence>
<feature type="non-terminal residue" evidence="2">
    <location>
        <position position="149"/>
    </location>
</feature>
<feature type="region of interest" description="Disordered" evidence="1">
    <location>
        <begin position="1"/>
        <end position="66"/>
    </location>
</feature>
<dbReference type="EMBL" id="JANBPK010001014">
    <property type="protein sequence ID" value="KAJ2927284.1"/>
    <property type="molecule type" value="Genomic_DNA"/>
</dbReference>
<dbReference type="AlphaFoldDB" id="A0A9W8J6M9"/>
<sequence>MGTPPIQPGARHRVMGAGLLGKVDEEVPKKQDKGKGKQKVVLEEDAGQPMDVDQEQEGGTDNGDQPWLCDIEEIKGQLGRIPKAQWERIKQVAKKVAKDIKQGAIEIGRGTEIIIHEINKHLKVKIASHLTLWNIYTSYWWSNREEEQE</sequence>
<evidence type="ECO:0000313" key="3">
    <source>
        <dbReference type="Proteomes" id="UP001140091"/>
    </source>
</evidence>
<gene>
    <name evidence="2" type="ORF">H1R20_g9815</name>
</gene>
<keyword evidence="3" id="KW-1185">Reference proteome</keyword>